<evidence type="ECO:0000313" key="3">
    <source>
        <dbReference type="Proteomes" id="UP000198984"/>
    </source>
</evidence>
<name>A0A1H7UNF0_9BACT</name>
<evidence type="ECO:0000313" key="2">
    <source>
        <dbReference type="EMBL" id="SEL98316.1"/>
    </source>
</evidence>
<dbReference type="OrthoDB" id="108548at2"/>
<dbReference type="GO" id="GO:0016874">
    <property type="term" value="F:ligase activity"/>
    <property type="evidence" value="ECO:0007669"/>
    <property type="project" value="UniProtKB-KW"/>
</dbReference>
<gene>
    <name evidence="2" type="ORF">SAMN04488505_10353</name>
</gene>
<feature type="region of interest" description="Disordered" evidence="1">
    <location>
        <begin position="326"/>
        <end position="360"/>
    </location>
</feature>
<protein>
    <submittedName>
        <fullName evidence="2">Glutathione synthase/RimK-type ligase, ATP-grasp superfamily</fullName>
    </submittedName>
</protein>
<sequence length="360" mass="40766">MKKIGVLFGQETIFPQALIDRINQQNNKGIQAEAVVIDKVIQGQDTGYAVILDRISHHVPFYRSWVKHAALNGAVVLNNPFWWSADEKFVNNELALKAGLQVPKTVLLPTFEHPAHTTSDSFRNLAYPFDWDAIFAYTGFPAYLKPLSDGGWRNVHRVTSAEECFHRHAATGHQVMLLQEEIHFESYYRCFYIGGQVRIMPYDPRRLHQHRYEADFTPDEQLQQTLVKQVTKLNQYLGYDFNTVEIAVHQGVPYAIDFFNPAPEADIHTIGEANFEWIVATSAAFLIEKAQAAAAKKGTAKLSWGGFLQENTQVVAEKKVTEKKAVEKKSVEKKTAEKKAPVKKKEDEPVKAKKAKAKEA</sequence>
<organism evidence="2 3">
    <name type="scientific">Chitinophaga rupis</name>
    <dbReference type="NCBI Taxonomy" id="573321"/>
    <lineage>
        <taxon>Bacteria</taxon>
        <taxon>Pseudomonadati</taxon>
        <taxon>Bacteroidota</taxon>
        <taxon>Chitinophagia</taxon>
        <taxon>Chitinophagales</taxon>
        <taxon>Chitinophagaceae</taxon>
        <taxon>Chitinophaga</taxon>
    </lineage>
</organism>
<dbReference type="STRING" id="573321.SAMN04488505_10353"/>
<proteinExistence type="predicted"/>
<evidence type="ECO:0000256" key="1">
    <source>
        <dbReference type="SAM" id="MobiDB-lite"/>
    </source>
</evidence>
<keyword evidence="2" id="KW-0436">Ligase</keyword>
<dbReference type="Proteomes" id="UP000198984">
    <property type="component" value="Unassembled WGS sequence"/>
</dbReference>
<reference evidence="2 3" key="1">
    <citation type="submission" date="2016-10" db="EMBL/GenBank/DDBJ databases">
        <authorList>
            <person name="de Groot N.N."/>
        </authorList>
    </citation>
    <scope>NUCLEOTIDE SEQUENCE [LARGE SCALE GENOMIC DNA]</scope>
    <source>
        <strain evidence="2 3">DSM 21039</strain>
    </source>
</reference>
<dbReference type="RefSeq" id="WP_089912150.1">
    <property type="nucleotide sequence ID" value="NZ_FOBB01000003.1"/>
</dbReference>
<dbReference type="AlphaFoldDB" id="A0A1H7UNF0"/>
<dbReference type="SUPFAM" id="SSF56059">
    <property type="entry name" value="Glutathione synthetase ATP-binding domain-like"/>
    <property type="match status" value="1"/>
</dbReference>
<keyword evidence="3" id="KW-1185">Reference proteome</keyword>
<accession>A0A1H7UNF0</accession>
<dbReference type="EMBL" id="FOBB01000003">
    <property type="protein sequence ID" value="SEL98316.1"/>
    <property type="molecule type" value="Genomic_DNA"/>
</dbReference>